<dbReference type="EMBL" id="WTYC01000011">
    <property type="protein sequence ID" value="MXO49423.1"/>
    <property type="molecule type" value="Genomic_DNA"/>
</dbReference>
<proteinExistence type="predicted"/>
<gene>
    <name evidence="2" type="ORF">GRI69_14295</name>
</gene>
<dbReference type="Proteomes" id="UP000448199">
    <property type="component" value="Unassembled WGS sequence"/>
</dbReference>
<reference evidence="2 3" key="1">
    <citation type="submission" date="2019-12" db="EMBL/GenBank/DDBJ databases">
        <title>Genomic-based taxomic classification of the family Erythrobacteraceae.</title>
        <authorList>
            <person name="Xu L."/>
        </authorList>
    </citation>
    <scope>NUCLEOTIDE SEQUENCE [LARGE SCALE GENOMIC DNA]</scope>
    <source>
        <strain evidence="2 3">DSM 17792</strain>
    </source>
</reference>
<dbReference type="RefSeq" id="WP_160728949.1">
    <property type="nucleotide sequence ID" value="NZ_WTYC01000011.1"/>
</dbReference>
<evidence type="ECO:0000313" key="3">
    <source>
        <dbReference type="Proteomes" id="UP000448199"/>
    </source>
</evidence>
<dbReference type="GO" id="GO:0015473">
    <property type="term" value="F:fimbrial usher porin activity"/>
    <property type="evidence" value="ECO:0007669"/>
    <property type="project" value="InterPro"/>
</dbReference>
<feature type="signal peptide" evidence="1">
    <location>
        <begin position="1"/>
        <end position="25"/>
    </location>
</feature>
<dbReference type="OrthoDB" id="499138at2"/>
<comment type="caution">
    <text evidence="2">The sequence shown here is derived from an EMBL/GenBank/DDBJ whole genome shotgun (WGS) entry which is preliminary data.</text>
</comment>
<protein>
    <recommendedName>
        <fullName evidence="4">Fimbria/pilus outer membrane usher protein</fullName>
    </recommendedName>
</protein>
<dbReference type="PANTHER" id="PTHR30451">
    <property type="entry name" value="OUTER MEMBRANE USHER PROTEIN"/>
    <property type="match status" value="1"/>
</dbReference>
<dbReference type="GO" id="GO:0009297">
    <property type="term" value="P:pilus assembly"/>
    <property type="evidence" value="ECO:0007669"/>
    <property type="project" value="InterPro"/>
</dbReference>
<organism evidence="2 3">
    <name type="scientific">Qipengyuania vulgaris</name>
    <dbReference type="NCBI Taxonomy" id="291985"/>
    <lineage>
        <taxon>Bacteria</taxon>
        <taxon>Pseudomonadati</taxon>
        <taxon>Pseudomonadota</taxon>
        <taxon>Alphaproteobacteria</taxon>
        <taxon>Sphingomonadales</taxon>
        <taxon>Erythrobacteraceae</taxon>
        <taxon>Qipengyuania</taxon>
    </lineage>
</organism>
<dbReference type="AlphaFoldDB" id="A0A844XWE5"/>
<feature type="chain" id="PRO_5032773784" description="Fimbria/pilus outer membrane usher protein" evidence="1">
    <location>
        <begin position="26"/>
        <end position="841"/>
    </location>
</feature>
<dbReference type="GO" id="GO:0016020">
    <property type="term" value="C:membrane"/>
    <property type="evidence" value="ECO:0007669"/>
    <property type="project" value="InterPro"/>
</dbReference>
<evidence type="ECO:0000313" key="2">
    <source>
        <dbReference type="EMBL" id="MXO49423.1"/>
    </source>
</evidence>
<accession>A0A844XWE5</accession>
<sequence length="841" mass="92197">MKLAAAGTVAFGVGLLAPAQVGAFAEPSSTEADQANTPLENSEAVRPDINPYDRDVEITAPLQFNQRILGELPVLLTSDDRFQIDSDAFLAIISPLLTPQAHEELAQLIGQRDRFLPEDVASEGIVLDYDAEQLAVLVLKIAPEKRSVEELYRTSISEEPGSPPLPFSAYVNISSSLSHLSQSEGLDKPEFFFNGAARYRNFVFETDAQLRRDFISDDYLFERRYARAIYDEPEDYRRWFAGDIDPEVRGRQGFFRLGGVGVVRQKRRFDAFRQNVFSGGRQLVLQEQSVVRVLRNGLLQREFTLDAGQYDISNLPLDTGSNNILIDVQGLSGGRQSYNYEAYLDTIDLEPGDHEYGAYIGLLDDAGFSDPDYSDRTPVFTGFYRKAFMNRPAIGIGLQLSQDVQNASGQTQFLLANSARLRLDGGLSRTDTGLGYAATIGYDQVLGGADGYDTLTFVLDYASARYSTVGRIDDLNPISWSLNAGYSKRLGPELFVTTSAAYRRSRSPTLNDAYSLSSIANHRISRAWSIQIGANYVKSGFIGGGRSDGFGIFAGLIWQPSYDRRAEARYDSARKYGSLRYQKSVSNLANSLGYSFSSNYNDGDVSLGGQMDYVANRFDASVSHTAFGNGFDSIGDSQITTLRVSTALAYAGGKFAVGRRINDSFALVHPHDSLDERPAIVGDTLEGGRFLSKSGALGPAVHNNLTSYVNQSVRYDIIDPPIGYDIGEGVERVRPAYKSGYVIEVGTAEFVSALGTLVTANGEPLALVSGILRRSAQPESRGEAFFTNTVGRFAMMNLEPGVEYVVNFNYGGPQSFTFRVPEDNKGLLDLGVLRVSTSGRN</sequence>
<dbReference type="PANTHER" id="PTHR30451:SF5">
    <property type="entry name" value="SLR0019 PROTEIN"/>
    <property type="match status" value="1"/>
</dbReference>
<dbReference type="InterPro" id="IPR000015">
    <property type="entry name" value="Fimb_usher"/>
</dbReference>
<keyword evidence="3" id="KW-1185">Reference proteome</keyword>
<evidence type="ECO:0008006" key="4">
    <source>
        <dbReference type="Google" id="ProtNLM"/>
    </source>
</evidence>
<name>A0A844XWE5_9SPHN</name>
<evidence type="ECO:0000256" key="1">
    <source>
        <dbReference type="SAM" id="SignalP"/>
    </source>
</evidence>
<keyword evidence="1" id="KW-0732">Signal</keyword>